<dbReference type="Pfam" id="PF04389">
    <property type="entry name" value="Peptidase_M28"/>
    <property type="match status" value="1"/>
</dbReference>
<evidence type="ECO:0000256" key="1">
    <source>
        <dbReference type="ARBA" id="ARBA00001947"/>
    </source>
</evidence>
<dbReference type="OrthoDB" id="2214at2759"/>
<evidence type="ECO:0000256" key="2">
    <source>
        <dbReference type="ARBA" id="ARBA00005634"/>
    </source>
</evidence>
<evidence type="ECO:0000313" key="5">
    <source>
        <dbReference type="Proteomes" id="UP000285301"/>
    </source>
</evidence>
<dbReference type="PANTHER" id="PTHR12147">
    <property type="entry name" value="METALLOPEPTIDASE M28 FAMILY MEMBER"/>
    <property type="match status" value="1"/>
</dbReference>
<proteinExistence type="inferred from homology"/>
<dbReference type="Gene3D" id="3.40.630.10">
    <property type="entry name" value="Zn peptidases"/>
    <property type="match status" value="1"/>
</dbReference>
<name>A0A443QS30_9ACAR</name>
<dbReference type="InterPro" id="IPR007484">
    <property type="entry name" value="Peptidase_M28"/>
</dbReference>
<comment type="cofactor">
    <cofactor evidence="1">
        <name>Zn(2+)</name>
        <dbReference type="ChEBI" id="CHEBI:29105"/>
    </cofactor>
</comment>
<dbReference type="SUPFAM" id="SSF53187">
    <property type="entry name" value="Zn-dependent exopeptidases"/>
    <property type="match status" value="1"/>
</dbReference>
<dbReference type="GO" id="GO:0006508">
    <property type="term" value="P:proteolysis"/>
    <property type="evidence" value="ECO:0007669"/>
    <property type="project" value="InterPro"/>
</dbReference>
<accession>A0A443QS30</accession>
<protein>
    <recommendedName>
        <fullName evidence="3">Peptidase M28 domain-containing protein</fullName>
    </recommendedName>
</protein>
<reference evidence="4 5" key="1">
    <citation type="journal article" date="2018" name="Gigascience">
        <title>Genomes of trombidid mites reveal novel predicted allergens and laterally-transferred genes associated with secondary metabolism.</title>
        <authorList>
            <person name="Dong X."/>
            <person name="Chaisiri K."/>
            <person name="Xia D."/>
            <person name="Armstrong S.D."/>
            <person name="Fang Y."/>
            <person name="Donnelly M.J."/>
            <person name="Kadowaki T."/>
            <person name="McGarry J.W."/>
            <person name="Darby A.C."/>
            <person name="Makepeace B.L."/>
        </authorList>
    </citation>
    <scope>NUCLEOTIDE SEQUENCE [LARGE SCALE GENOMIC DNA]</scope>
    <source>
        <strain evidence="4">UoL-WK</strain>
    </source>
</reference>
<organism evidence="4 5">
    <name type="scientific">Dinothrombium tinctorium</name>
    <dbReference type="NCBI Taxonomy" id="1965070"/>
    <lineage>
        <taxon>Eukaryota</taxon>
        <taxon>Metazoa</taxon>
        <taxon>Ecdysozoa</taxon>
        <taxon>Arthropoda</taxon>
        <taxon>Chelicerata</taxon>
        <taxon>Arachnida</taxon>
        <taxon>Acari</taxon>
        <taxon>Acariformes</taxon>
        <taxon>Trombidiformes</taxon>
        <taxon>Prostigmata</taxon>
        <taxon>Anystina</taxon>
        <taxon>Parasitengona</taxon>
        <taxon>Trombidioidea</taxon>
        <taxon>Trombidiidae</taxon>
        <taxon>Dinothrombium</taxon>
    </lineage>
</organism>
<sequence length="476" mass="54669">GFVALLFIIGPEHQKVGDVNCPSCEILKERNADNNTEDECHEFYDYVCTDITPESISEIHSQHSIKTEEKPPSSEPVENYAKYDQLIHEHQKQFSFIVAENLKNRKNYMASLVQLPEARGRSAIPFEGVDELHADINLINKTFYDLFSYQRNAFFDRKYKKRVRKSVLQRFQSYGLKSEVQKFPFLRWFNGSIVDANAQNLIGILPSQNYGKPEDKIFLIGGHYDTVYRNPGVDDNGSGSIAVLECARILSKYKDRLDATVYFVLFDQEESGLDGSIAFVDEYMVPKVIDKTNATFIGAYVTDMVLLYDDTPNIQTLPEDFIELSPQAAAKVKSNSNKGDFISVWARDADRILWETLQTTWDEMPAPEYKLIVFNTSIEANYWNLTYDHMYTTFVRSDHASFWQSARKHPHVETLPAVLLCDLGPWRGYQRKCYHQPCDNKVQLTDKNFQFMAKIINAVVKSTLKIIGNENVINSS</sequence>
<dbReference type="AlphaFoldDB" id="A0A443QS30"/>
<comment type="similarity">
    <text evidence="2">Belongs to the peptidase M28 family. M28B subfamily.</text>
</comment>
<feature type="domain" description="Peptidase M28" evidence="3">
    <location>
        <begin position="200"/>
        <end position="285"/>
    </location>
</feature>
<dbReference type="InterPro" id="IPR045175">
    <property type="entry name" value="M28_fam"/>
</dbReference>
<evidence type="ECO:0000313" key="4">
    <source>
        <dbReference type="EMBL" id="RWS05824.1"/>
    </source>
</evidence>
<evidence type="ECO:0000259" key="3">
    <source>
        <dbReference type="Pfam" id="PF04389"/>
    </source>
</evidence>
<gene>
    <name evidence="4" type="ORF">B4U79_10838</name>
</gene>
<dbReference type="PANTHER" id="PTHR12147:SF26">
    <property type="entry name" value="PEPTIDASE M28 DOMAIN-CONTAINING PROTEIN"/>
    <property type="match status" value="1"/>
</dbReference>
<feature type="non-terminal residue" evidence="4">
    <location>
        <position position="1"/>
    </location>
</feature>
<comment type="caution">
    <text evidence="4">The sequence shown here is derived from an EMBL/GenBank/DDBJ whole genome shotgun (WGS) entry which is preliminary data.</text>
</comment>
<dbReference type="EMBL" id="NCKU01004526">
    <property type="protein sequence ID" value="RWS05824.1"/>
    <property type="molecule type" value="Genomic_DNA"/>
</dbReference>
<dbReference type="GO" id="GO:0008235">
    <property type="term" value="F:metalloexopeptidase activity"/>
    <property type="evidence" value="ECO:0007669"/>
    <property type="project" value="InterPro"/>
</dbReference>
<keyword evidence="5" id="KW-1185">Reference proteome</keyword>
<dbReference type="Proteomes" id="UP000285301">
    <property type="component" value="Unassembled WGS sequence"/>
</dbReference>